<dbReference type="InterPro" id="IPR035810">
    <property type="entry name" value="PEBP_euk"/>
</dbReference>
<evidence type="ECO:0000313" key="3">
    <source>
        <dbReference type="Proteomes" id="UP000774326"/>
    </source>
</evidence>
<evidence type="ECO:0000256" key="1">
    <source>
        <dbReference type="ARBA" id="ARBA00007091"/>
    </source>
</evidence>
<reference evidence="2" key="2">
    <citation type="submission" date="2021-01" db="EMBL/GenBank/DDBJ databases">
        <authorList>
            <person name="Schikora-Tamarit M.A."/>
        </authorList>
    </citation>
    <scope>NUCLEOTIDE SEQUENCE</scope>
    <source>
        <strain evidence="2">CBS2887</strain>
    </source>
</reference>
<dbReference type="GO" id="GO:0030414">
    <property type="term" value="F:peptidase inhibitor activity"/>
    <property type="evidence" value="ECO:0007669"/>
    <property type="project" value="TreeGrafter"/>
</dbReference>
<dbReference type="PANTHER" id="PTHR11362">
    <property type="entry name" value="PHOSPHATIDYLETHANOLAMINE-BINDING PROTEIN"/>
    <property type="match status" value="1"/>
</dbReference>
<evidence type="ECO:0000313" key="2">
    <source>
        <dbReference type="EMBL" id="KAH3687198.1"/>
    </source>
</evidence>
<gene>
    <name evidence="2" type="ORF">WICPIJ_001828</name>
</gene>
<dbReference type="InterPro" id="IPR036610">
    <property type="entry name" value="PEBP-like_sf"/>
</dbReference>
<organism evidence="2 3">
    <name type="scientific">Wickerhamomyces pijperi</name>
    <name type="common">Yeast</name>
    <name type="synonym">Pichia pijperi</name>
    <dbReference type="NCBI Taxonomy" id="599730"/>
    <lineage>
        <taxon>Eukaryota</taxon>
        <taxon>Fungi</taxon>
        <taxon>Dikarya</taxon>
        <taxon>Ascomycota</taxon>
        <taxon>Saccharomycotina</taxon>
        <taxon>Saccharomycetes</taxon>
        <taxon>Phaffomycetales</taxon>
        <taxon>Wickerhamomycetaceae</taxon>
        <taxon>Wickerhamomyces</taxon>
    </lineage>
</organism>
<dbReference type="PROSITE" id="PS01220">
    <property type="entry name" value="PBP"/>
    <property type="match status" value="1"/>
</dbReference>
<dbReference type="SUPFAM" id="SSF49777">
    <property type="entry name" value="PEBP-like"/>
    <property type="match status" value="1"/>
</dbReference>
<dbReference type="PANTHER" id="PTHR11362:SF148">
    <property type="entry name" value="CARBOXYPEPTIDASE Y INHIBITOR"/>
    <property type="match status" value="1"/>
</dbReference>
<dbReference type="Gene3D" id="3.90.280.10">
    <property type="entry name" value="PEBP-like"/>
    <property type="match status" value="1"/>
</dbReference>
<dbReference type="Pfam" id="PF01161">
    <property type="entry name" value="PBP"/>
    <property type="match status" value="1"/>
</dbReference>
<sequence length="213" mass="23384">MPLLTINSSIIDSLKTNEIFPDVLDSFDPKGLLTISYGNSNEVALGNTLKVADTQTKPTFQLTLNSGLDTAGTESVNETDLFTLVMTDPDAPSRTDKKWSEYAHYITTNIKLTSLTPDSEFISSTPLTEAGDEILPYHPPGPPLNTGKHRYVFVLYKQPNGHTNFVAPSDRPNWGYGQPAVGVRKWANSYGLVPFAVNFFQAENADNQKAKAD</sequence>
<dbReference type="AlphaFoldDB" id="A0A9P8TPI4"/>
<proteinExistence type="inferred from homology"/>
<dbReference type="EMBL" id="JAEUBG010000936">
    <property type="protein sequence ID" value="KAH3687198.1"/>
    <property type="molecule type" value="Genomic_DNA"/>
</dbReference>
<protein>
    <recommendedName>
        <fullName evidence="4">Carboxypeptidase Y inhibitor</fullName>
    </recommendedName>
</protein>
<dbReference type="Proteomes" id="UP000774326">
    <property type="component" value="Unassembled WGS sequence"/>
</dbReference>
<dbReference type="InterPro" id="IPR001858">
    <property type="entry name" value="Phosphatidylethanolamine-bd_CS"/>
</dbReference>
<comment type="caution">
    <text evidence="2">The sequence shown here is derived from an EMBL/GenBank/DDBJ whole genome shotgun (WGS) entry which is preliminary data.</text>
</comment>
<dbReference type="GO" id="GO:0030162">
    <property type="term" value="P:regulation of proteolysis"/>
    <property type="evidence" value="ECO:0007669"/>
    <property type="project" value="TreeGrafter"/>
</dbReference>
<dbReference type="GO" id="GO:0046578">
    <property type="term" value="P:regulation of Ras protein signal transduction"/>
    <property type="evidence" value="ECO:0007669"/>
    <property type="project" value="TreeGrafter"/>
</dbReference>
<dbReference type="InterPro" id="IPR008914">
    <property type="entry name" value="PEBP"/>
</dbReference>
<reference evidence="2" key="1">
    <citation type="journal article" date="2021" name="Open Biol.">
        <title>Shared evolutionary footprints suggest mitochondrial oxidative damage underlies multiple complex I losses in fungi.</title>
        <authorList>
            <person name="Schikora-Tamarit M.A."/>
            <person name="Marcet-Houben M."/>
            <person name="Nosek J."/>
            <person name="Gabaldon T."/>
        </authorList>
    </citation>
    <scope>NUCLEOTIDE SEQUENCE</scope>
    <source>
        <strain evidence="2">CBS2887</strain>
    </source>
</reference>
<comment type="similarity">
    <text evidence="1">Belongs to the phosphatidylethanolamine-binding protein family.</text>
</comment>
<name>A0A9P8TPI4_WICPI</name>
<dbReference type="OrthoDB" id="2506647at2759"/>
<evidence type="ECO:0008006" key="4">
    <source>
        <dbReference type="Google" id="ProtNLM"/>
    </source>
</evidence>
<dbReference type="GO" id="GO:0005543">
    <property type="term" value="F:phospholipid binding"/>
    <property type="evidence" value="ECO:0007669"/>
    <property type="project" value="TreeGrafter"/>
</dbReference>
<accession>A0A9P8TPI4</accession>
<keyword evidence="3" id="KW-1185">Reference proteome</keyword>
<dbReference type="CDD" id="cd00866">
    <property type="entry name" value="PEBP_euk"/>
    <property type="match status" value="1"/>
</dbReference>